<evidence type="ECO:0000256" key="1">
    <source>
        <dbReference type="SAM" id="MobiDB-lite"/>
    </source>
</evidence>
<reference evidence="2 3" key="1">
    <citation type="submission" date="2019-02" db="EMBL/GenBank/DDBJ databases">
        <title>Genome sequencing of the rare red list fungi Bondarzewia mesenterica.</title>
        <authorList>
            <person name="Buettner E."/>
            <person name="Kellner H."/>
        </authorList>
    </citation>
    <scope>NUCLEOTIDE SEQUENCE [LARGE SCALE GENOMIC DNA]</scope>
    <source>
        <strain evidence="2 3">DSM 108281</strain>
    </source>
</reference>
<comment type="caution">
    <text evidence="2">The sequence shown here is derived from an EMBL/GenBank/DDBJ whole genome shotgun (WGS) entry which is preliminary data.</text>
</comment>
<dbReference type="EMBL" id="SGPL01000227">
    <property type="protein sequence ID" value="THH15122.1"/>
    <property type="molecule type" value="Genomic_DNA"/>
</dbReference>
<accession>A0A4S4LRV9</accession>
<proteinExistence type="predicted"/>
<evidence type="ECO:0000313" key="2">
    <source>
        <dbReference type="EMBL" id="THH15122.1"/>
    </source>
</evidence>
<protein>
    <submittedName>
        <fullName evidence="2">Uncharacterized protein</fullName>
    </submittedName>
</protein>
<evidence type="ECO:0000313" key="3">
    <source>
        <dbReference type="Proteomes" id="UP000310158"/>
    </source>
</evidence>
<feature type="region of interest" description="Disordered" evidence="1">
    <location>
        <begin position="1"/>
        <end position="21"/>
    </location>
</feature>
<dbReference type="AlphaFoldDB" id="A0A4S4LRV9"/>
<sequence>MLSPINTQTSSSPSSTPSPQATLLPVQYTTLEELEYLNKAMMEVIRMGTIIYVLSLIFDSHNSDDIKEEMQEHAEQDLVFSKEADKILEILEALEEDGHR</sequence>
<keyword evidence="3" id="KW-1185">Reference proteome</keyword>
<organism evidence="2 3">
    <name type="scientific">Bondarzewia mesenterica</name>
    <dbReference type="NCBI Taxonomy" id="1095465"/>
    <lineage>
        <taxon>Eukaryota</taxon>
        <taxon>Fungi</taxon>
        <taxon>Dikarya</taxon>
        <taxon>Basidiomycota</taxon>
        <taxon>Agaricomycotina</taxon>
        <taxon>Agaricomycetes</taxon>
        <taxon>Russulales</taxon>
        <taxon>Bondarzewiaceae</taxon>
        <taxon>Bondarzewia</taxon>
    </lineage>
</organism>
<name>A0A4S4LRV9_9AGAM</name>
<gene>
    <name evidence="2" type="ORF">EW146_g5307</name>
</gene>
<feature type="compositionally biased region" description="Low complexity" evidence="1">
    <location>
        <begin position="7"/>
        <end position="20"/>
    </location>
</feature>
<dbReference type="Proteomes" id="UP000310158">
    <property type="component" value="Unassembled WGS sequence"/>
</dbReference>